<protein>
    <submittedName>
        <fullName evidence="2">Uncharacterized protein</fullName>
    </submittedName>
</protein>
<keyword evidence="1" id="KW-0812">Transmembrane</keyword>
<keyword evidence="3" id="KW-1185">Reference proteome</keyword>
<accession>A0ABP6RQE1</accession>
<keyword evidence="1" id="KW-0472">Membrane</keyword>
<dbReference type="Proteomes" id="UP001500483">
    <property type="component" value="Unassembled WGS sequence"/>
</dbReference>
<dbReference type="RefSeq" id="WP_344927850.1">
    <property type="nucleotide sequence ID" value="NZ_BAAAYK010000038.1"/>
</dbReference>
<feature type="transmembrane region" description="Helical" evidence="1">
    <location>
        <begin position="35"/>
        <end position="53"/>
    </location>
</feature>
<reference evidence="3" key="1">
    <citation type="journal article" date="2019" name="Int. J. Syst. Evol. Microbiol.">
        <title>The Global Catalogue of Microorganisms (GCM) 10K type strain sequencing project: providing services to taxonomists for standard genome sequencing and annotation.</title>
        <authorList>
            <consortium name="The Broad Institute Genomics Platform"/>
            <consortium name="The Broad Institute Genome Sequencing Center for Infectious Disease"/>
            <person name="Wu L."/>
            <person name="Ma J."/>
        </authorList>
    </citation>
    <scope>NUCLEOTIDE SEQUENCE [LARGE SCALE GENOMIC DNA]</scope>
    <source>
        <strain evidence="3">JCM 9687</strain>
    </source>
</reference>
<name>A0ABP6RQE1_9PSEU</name>
<gene>
    <name evidence="2" type="ORF">GCM10020366_34600</name>
</gene>
<feature type="transmembrane region" description="Helical" evidence="1">
    <location>
        <begin position="7"/>
        <end position="29"/>
    </location>
</feature>
<keyword evidence="1" id="KW-1133">Transmembrane helix</keyword>
<organism evidence="2 3">
    <name type="scientific">Saccharopolyspora gregorii</name>
    <dbReference type="NCBI Taxonomy" id="33914"/>
    <lineage>
        <taxon>Bacteria</taxon>
        <taxon>Bacillati</taxon>
        <taxon>Actinomycetota</taxon>
        <taxon>Actinomycetes</taxon>
        <taxon>Pseudonocardiales</taxon>
        <taxon>Pseudonocardiaceae</taxon>
        <taxon>Saccharopolyspora</taxon>
    </lineage>
</organism>
<evidence type="ECO:0000313" key="2">
    <source>
        <dbReference type="EMBL" id="GAA3359269.1"/>
    </source>
</evidence>
<evidence type="ECO:0000256" key="1">
    <source>
        <dbReference type="SAM" id="Phobius"/>
    </source>
</evidence>
<sequence length="61" mass="6558">MSTRSMTLFLIRTLIVLALVVGVAFYIGWTWMTGLAVGLVALAAVAQGGVLFWQRGKDASE</sequence>
<proteinExistence type="predicted"/>
<dbReference type="EMBL" id="BAAAYK010000038">
    <property type="protein sequence ID" value="GAA3359269.1"/>
    <property type="molecule type" value="Genomic_DNA"/>
</dbReference>
<comment type="caution">
    <text evidence="2">The sequence shown here is derived from an EMBL/GenBank/DDBJ whole genome shotgun (WGS) entry which is preliminary data.</text>
</comment>
<evidence type="ECO:0000313" key="3">
    <source>
        <dbReference type="Proteomes" id="UP001500483"/>
    </source>
</evidence>